<keyword evidence="3" id="KW-1185">Reference proteome</keyword>
<feature type="region of interest" description="Disordered" evidence="1">
    <location>
        <begin position="1"/>
        <end position="29"/>
    </location>
</feature>
<reference evidence="2" key="1">
    <citation type="submission" date="2021-06" db="EMBL/GenBank/DDBJ databases">
        <authorList>
            <person name="Hodson N. C."/>
            <person name="Mongue J. A."/>
            <person name="Jaron S. K."/>
        </authorList>
    </citation>
    <scope>NUCLEOTIDE SEQUENCE</scope>
</reference>
<dbReference type="AlphaFoldDB" id="A0A8J2JHB4"/>
<accession>A0A8J2JHB4</accession>
<comment type="caution">
    <text evidence="2">The sequence shown here is derived from an EMBL/GenBank/DDBJ whole genome shotgun (WGS) entry which is preliminary data.</text>
</comment>
<dbReference type="Proteomes" id="UP000708208">
    <property type="component" value="Unassembled WGS sequence"/>
</dbReference>
<organism evidence="2 3">
    <name type="scientific">Allacma fusca</name>
    <dbReference type="NCBI Taxonomy" id="39272"/>
    <lineage>
        <taxon>Eukaryota</taxon>
        <taxon>Metazoa</taxon>
        <taxon>Ecdysozoa</taxon>
        <taxon>Arthropoda</taxon>
        <taxon>Hexapoda</taxon>
        <taxon>Collembola</taxon>
        <taxon>Symphypleona</taxon>
        <taxon>Sminthuridae</taxon>
        <taxon>Allacma</taxon>
    </lineage>
</organism>
<dbReference type="EMBL" id="CAJVCH010068670">
    <property type="protein sequence ID" value="CAG7720235.1"/>
    <property type="molecule type" value="Genomic_DNA"/>
</dbReference>
<sequence>DFSVPPEEITGQFYPEELELAPNNQEENS</sequence>
<gene>
    <name evidence="2" type="ORF">AFUS01_LOCUS9521</name>
</gene>
<evidence type="ECO:0000313" key="2">
    <source>
        <dbReference type="EMBL" id="CAG7720235.1"/>
    </source>
</evidence>
<evidence type="ECO:0000256" key="1">
    <source>
        <dbReference type="SAM" id="MobiDB-lite"/>
    </source>
</evidence>
<feature type="non-terminal residue" evidence="2">
    <location>
        <position position="1"/>
    </location>
</feature>
<protein>
    <submittedName>
        <fullName evidence="2">Uncharacterized protein</fullName>
    </submittedName>
</protein>
<proteinExistence type="predicted"/>
<evidence type="ECO:0000313" key="3">
    <source>
        <dbReference type="Proteomes" id="UP000708208"/>
    </source>
</evidence>
<name>A0A8J2JHB4_9HEXA</name>